<sequence>MRFSVWYPMVSFLRPAGSVVLVSPKDNKDWFYTGNELDSVIMSLKLSQQTYDVEQTLKRRCTMTLRDR</sequence>
<organism evidence="1 2">
    <name type="scientific">Dreissena polymorpha</name>
    <name type="common">Zebra mussel</name>
    <name type="synonym">Mytilus polymorpha</name>
    <dbReference type="NCBI Taxonomy" id="45954"/>
    <lineage>
        <taxon>Eukaryota</taxon>
        <taxon>Metazoa</taxon>
        <taxon>Spiralia</taxon>
        <taxon>Lophotrochozoa</taxon>
        <taxon>Mollusca</taxon>
        <taxon>Bivalvia</taxon>
        <taxon>Autobranchia</taxon>
        <taxon>Heteroconchia</taxon>
        <taxon>Euheterodonta</taxon>
        <taxon>Imparidentia</taxon>
        <taxon>Neoheterodontei</taxon>
        <taxon>Myida</taxon>
        <taxon>Dreissenoidea</taxon>
        <taxon>Dreissenidae</taxon>
        <taxon>Dreissena</taxon>
    </lineage>
</organism>
<dbReference type="EMBL" id="JAIWYP010000008">
    <property type="protein sequence ID" value="KAH3781155.1"/>
    <property type="molecule type" value="Genomic_DNA"/>
</dbReference>
<reference evidence="1" key="2">
    <citation type="submission" date="2020-11" db="EMBL/GenBank/DDBJ databases">
        <authorList>
            <person name="McCartney M.A."/>
            <person name="Auch B."/>
            <person name="Kono T."/>
            <person name="Mallez S."/>
            <person name="Becker A."/>
            <person name="Gohl D.M."/>
            <person name="Silverstein K.A.T."/>
            <person name="Koren S."/>
            <person name="Bechman K.B."/>
            <person name="Herman A."/>
            <person name="Abrahante J.E."/>
            <person name="Garbe J."/>
        </authorList>
    </citation>
    <scope>NUCLEOTIDE SEQUENCE</scope>
    <source>
        <strain evidence="1">Duluth1</strain>
        <tissue evidence="1">Whole animal</tissue>
    </source>
</reference>
<dbReference type="AlphaFoldDB" id="A0A9D4END9"/>
<protein>
    <submittedName>
        <fullName evidence="1">Uncharacterized protein</fullName>
    </submittedName>
</protein>
<evidence type="ECO:0000313" key="2">
    <source>
        <dbReference type="Proteomes" id="UP000828390"/>
    </source>
</evidence>
<name>A0A9D4END9_DREPO</name>
<keyword evidence="2" id="KW-1185">Reference proteome</keyword>
<reference evidence="1" key="1">
    <citation type="journal article" date="2019" name="bioRxiv">
        <title>The Genome of the Zebra Mussel, Dreissena polymorpha: A Resource for Invasive Species Research.</title>
        <authorList>
            <person name="McCartney M.A."/>
            <person name="Auch B."/>
            <person name="Kono T."/>
            <person name="Mallez S."/>
            <person name="Zhang Y."/>
            <person name="Obille A."/>
            <person name="Becker A."/>
            <person name="Abrahante J.E."/>
            <person name="Garbe J."/>
            <person name="Badalamenti J.P."/>
            <person name="Herman A."/>
            <person name="Mangelson H."/>
            <person name="Liachko I."/>
            <person name="Sullivan S."/>
            <person name="Sone E.D."/>
            <person name="Koren S."/>
            <person name="Silverstein K.A.T."/>
            <person name="Beckman K.B."/>
            <person name="Gohl D.M."/>
        </authorList>
    </citation>
    <scope>NUCLEOTIDE SEQUENCE</scope>
    <source>
        <strain evidence="1">Duluth1</strain>
        <tissue evidence="1">Whole animal</tissue>
    </source>
</reference>
<dbReference type="Proteomes" id="UP000828390">
    <property type="component" value="Unassembled WGS sequence"/>
</dbReference>
<accession>A0A9D4END9</accession>
<evidence type="ECO:0000313" key="1">
    <source>
        <dbReference type="EMBL" id="KAH3781155.1"/>
    </source>
</evidence>
<gene>
    <name evidence="1" type="ORF">DPMN_158980</name>
</gene>
<comment type="caution">
    <text evidence="1">The sequence shown here is derived from an EMBL/GenBank/DDBJ whole genome shotgun (WGS) entry which is preliminary data.</text>
</comment>
<proteinExistence type="predicted"/>